<evidence type="ECO:0000313" key="1">
    <source>
        <dbReference type="EMBL" id="VDL84329.1"/>
    </source>
</evidence>
<keyword evidence="2" id="KW-1185">Reference proteome</keyword>
<proteinExistence type="predicted"/>
<name>A0A0N4YTL9_NIPBR</name>
<evidence type="ECO:0000313" key="3">
    <source>
        <dbReference type="WBParaSite" id="NBR_0002059101-mRNA-1"/>
    </source>
</evidence>
<reference evidence="3" key="1">
    <citation type="submission" date="2017-02" db="UniProtKB">
        <authorList>
            <consortium name="WormBaseParasite"/>
        </authorList>
    </citation>
    <scope>IDENTIFICATION</scope>
</reference>
<dbReference type="WBParaSite" id="NBR_0002059101-mRNA-1">
    <property type="protein sequence ID" value="NBR_0002059101-mRNA-1"/>
    <property type="gene ID" value="NBR_0002059101"/>
</dbReference>
<sequence>MTWGWVVDRAGGRVGSADSVPSHCVAATYHEEGSLSKGVEAICVDQTRQGETISRHRRRRFTSSIAATAVARSMLTRILHTARLHSRPPPGMHLRHNFAMKKAKRNK</sequence>
<dbReference type="EMBL" id="UYSL01025309">
    <property type="protein sequence ID" value="VDL84329.1"/>
    <property type="molecule type" value="Genomic_DNA"/>
</dbReference>
<dbReference type="Proteomes" id="UP000271162">
    <property type="component" value="Unassembled WGS sequence"/>
</dbReference>
<dbReference type="AlphaFoldDB" id="A0A0N4YTL9"/>
<protein>
    <submittedName>
        <fullName evidence="1 3">Uncharacterized protein</fullName>
    </submittedName>
</protein>
<accession>A0A0N4YTL9</accession>
<gene>
    <name evidence="1" type="ORF">NBR_LOCUS20592</name>
</gene>
<reference evidence="1 2" key="2">
    <citation type="submission" date="2018-11" db="EMBL/GenBank/DDBJ databases">
        <authorList>
            <consortium name="Pathogen Informatics"/>
        </authorList>
    </citation>
    <scope>NUCLEOTIDE SEQUENCE [LARGE SCALE GENOMIC DNA]</scope>
</reference>
<organism evidence="3">
    <name type="scientific">Nippostrongylus brasiliensis</name>
    <name type="common">Rat hookworm</name>
    <dbReference type="NCBI Taxonomy" id="27835"/>
    <lineage>
        <taxon>Eukaryota</taxon>
        <taxon>Metazoa</taxon>
        <taxon>Ecdysozoa</taxon>
        <taxon>Nematoda</taxon>
        <taxon>Chromadorea</taxon>
        <taxon>Rhabditida</taxon>
        <taxon>Rhabditina</taxon>
        <taxon>Rhabditomorpha</taxon>
        <taxon>Strongyloidea</taxon>
        <taxon>Heligmosomidae</taxon>
        <taxon>Nippostrongylus</taxon>
    </lineage>
</organism>
<evidence type="ECO:0000313" key="2">
    <source>
        <dbReference type="Proteomes" id="UP000271162"/>
    </source>
</evidence>